<dbReference type="Gene3D" id="3.30.420.10">
    <property type="entry name" value="Ribonuclease H-like superfamily/Ribonuclease H"/>
    <property type="match status" value="1"/>
</dbReference>
<dbReference type="InterPro" id="IPR012337">
    <property type="entry name" value="RNaseH-like_sf"/>
</dbReference>
<dbReference type="AlphaFoldDB" id="A0A914DY97"/>
<protein>
    <submittedName>
        <fullName evidence="5">Integrase catalytic domain-containing protein</fullName>
    </submittedName>
</protein>
<feature type="domain" description="Chromo" evidence="2">
    <location>
        <begin position="589"/>
        <end position="628"/>
    </location>
</feature>
<dbReference type="PROSITE" id="PS50013">
    <property type="entry name" value="CHROMO_2"/>
    <property type="match status" value="1"/>
</dbReference>
<feature type="region of interest" description="Disordered" evidence="1">
    <location>
        <begin position="133"/>
        <end position="208"/>
    </location>
</feature>
<proteinExistence type="predicted"/>
<accession>A0A914DY97</accession>
<evidence type="ECO:0000313" key="4">
    <source>
        <dbReference type="Proteomes" id="UP000887540"/>
    </source>
</evidence>
<dbReference type="GO" id="GO:0015074">
    <property type="term" value="P:DNA integration"/>
    <property type="evidence" value="ECO:0007669"/>
    <property type="project" value="InterPro"/>
</dbReference>
<feature type="compositionally biased region" description="Acidic residues" evidence="1">
    <location>
        <begin position="178"/>
        <end position="194"/>
    </location>
</feature>
<dbReference type="Pfam" id="PF00665">
    <property type="entry name" value="rve"/>
    <property type="match status" value="1"/>
</dbReference>
<dbReference type="PANTHER" id="PTHR46585:SF1">
    <property type="entry name" value="CHROMO DOMAIN-CONTAINING PROTEIN"/>
    <property type="match status" value="1"/>
</dbReference>
<evidence type="ECO:0000259" key="2">
    <source>
        <dbReference type="PROSITE" id="PS50013"/>
    </source>
</evidence>
<dbReference type="InterPro" id="IPR000953">
    <property type="entry name" value="Chromo/chromo_shadow_dom"/>
</dbReference>
<dbReference type="InterPro" id="IPR001584">
    <property type="entry name" value="Integrase_cat-core"/>
</dbReference>
<dbReference type="WBParaSite" id="ACRNAN_scaffold432.g18073.t1">
    <property type="protein sequence ID" value="ACRNAN_scaffold432.g18073.t1"/>
    <property type="gene ID" value="ACRNAN_scaffold432.g18073"/>
</dbReference>
<evidence type="ECO:0000313" key="5">
    <source>
        <dbReference type="WBParaSite" id="ACRNAN_scaffold432.g18073.t1"/>
    </source>
</evidence>
<organism evidence="4 5">
    <name type="scientific">Acrobeloides nanus</name>
    <dbReference type="NCBI Taxonomy" id="290746"/>
    <lineage>
        <taxon>Eukaryota</taxon>
        <taxon>Metazoa</taxon>
        <taxon>Ecdysozoa</taxon>
        <taxon>Nematoda</taxon>
        <taxon>Chromadorea</taxon>
        <taxon>Rhabditida</taxon>
        <taxon>Tylenchina</taxon>
        <taxon>Cephalobomorpha</taxon>
        <taxon>Cephaloboidea</taxon>
        <taxon>Cephalobidae</taxon>
        <taxon>Acrobeloides</taxon>
    </lineage>
</organism>
<feature type="domain" description="Integrase catalytic" evidence="3">
    <location>
        <begin position="335"/>
        <end position="500"/>
    </location>
</feature>
<dbReference type="PROSITE" id="PS50994">
    <property type="entry name" value="INTEGRASE"/>
    <property type="match status" value="1"/>
</dbReference>
<dbReference type="InterPro" id="IPR036397">
    <property type="entry name" value="RNaseH_sf"/>
</dbReference>
<dbReference type="Proteomes" id="UP000887540">
    <property type="component" value="Unplaced"/>
</dbReference>
<reference evidence="5" key="1">
    <citation type="submission" date="2022-11" db="UniProtKB">
        <authorList>
            <consortium name="WormBaseParasite"/>
        </authorList>
    </citation>
    <scope>IDENTIFICATION</scope>
</reference>
<name>A0A914DY97_9BILA</name>
<evidence type="ECO:0000259" key="3">
    <source>
        <dbReference type="PROSITE" id="PS50994"/>
    </source>
</evidence>
<keyword evidence="4" id="KW-1185">Reference proteome</keyword>
<sequence>MQKETPTGVSIEFHQGIPNIGQLQQQQQPNTPPTPLFLILDDLTKEAASSGFLDTFFTKGSHHLNISIAVLTQDLFYKDTKTSRYNAHYIVLMKNPSGARQSSNKLNEILNSPNLDDSAKFHLYSNEMKRLQRVRADRSEQQPSIKSVAPIADAQELSSAQQKNTPKRVRKKSSPSGIEEEEESDEPHDDDDFETPQKQSPRAERRQKFEALRDYLDKNRQRFGIREDGYVYKDPSHRDIYTRGKFENIAKALTVYIYYAAVSRSSSSPIKMPKRHQDDESSALLPRNLALTLQRLYYDPQSSASFSSADRLFQYLNSQRTYTLYRRSIERFRRLKTQPSGLNTDWQADLMDVRNISRENQGYNYLLVCIDVLSRMIYFHALKQKTSEQTMRAFDAIFHQANVRPWRIFTDRGTEFTSRVMKQYFQEKGIIKIEAYTHDVLHATLAERCIRTIRERMTKYFSENFTRKWTDVMEKLVDGLNSCIHTTTGMRPKDVTYENAEALRARLYDSAHHEQRKPRFKVGDWVRIAARKRLFNKTPHTFTDELFVVSRALEKRMPIVYKLEDFENEPLLGYFYEPDLVKVNKNITQRIEKVLRRKLVHGEPHVYVKWFGQPKKTQFQWIPKSALL</sequence>
<dbReference type="SUPFAM" id="SSF53098">
    <property type="entry name" value="Ribonuclease H-like"/>
    <property type="match status" value="1"/>
</dbReference>
<dbReference type="PANTHER" id="PTHR46585">
    <property type="entry name" value="INTEGRASE CORE DOMAIN CONTAINING PROTEIN"/>
    <property type="match status" value="1"/>
</dbReference>
<evidence type="ECO:0000256" key="1">
    <source>
        <dbReference type="SAM" id="MobiDB-lite"/>
    </source>
</evidence>
<dbReference type="GO" id="GO:0003676">
    <property type="term" value="F:nucleic acid binding"/>
    <property type="evidence" value="ECO:0007669"/>
    <property type="project" value="InterPro"/>
</dbReference>